<evidence type="ECO:0000313" key="1">
    <source>
        <dbReference type="EMBL" id="EFT82754.1"/>
    </source>
</evidence>
<accession>E6K1W6</accession>
<gene>
    <name evidence="1" type="ORF">HMPREF0620_1439</name>
</gene>
<proteinExistence type="predicted"/>
<keyword evidence="2" id="KW-1185">Reference proteome</keyword>
<comment type="caution">
    <text evidence="1">The sequence shown here is derived from an EMBL/GenBank/DDBJ whole genome shotgun (WGS) entry which is preliminary data.</text>
</comment>
<organism evidence="1 2">
    <name type="scientific">Parascardovia denticolens DSM 10105 = JCM 12538</name>
    <dbReference type="NCBI Taxonomy" id="864564"/>
    <lineage>
        <taxon>Bacteria</taxon>
        <taxon>Bacillati</taxon>
        <taxon>Actinomycetota</taxon>
        <taxon>Actinomycetes</taxon>
        <taxon>Bifidobacteriales</taxon>
        <taxon>Bifidobacteriaceae</taxon>
        <taxon>Parascardovia</taxon>
    </lineage>
</organism>
<dbReference type="HOGENOM" id="CLU_2956417_0_0_11"/>
<dbReference type="AlphaFoldDB" id="E6K1W6"/>
<dbReference type="EMBL" id="AEON01000002">
    <property type="protein sequence ID" value="EFT82754.1"/>
    <property type="molecule type" value="Genomic_DNA"/>
</dbReference>
<sequence length="59" mass="7126">MNFAAQIFRPEYMKQSSPCKVHGAEFIAQKLRHESHFGLDFALHCELYLEPRFEFRFEF</sequence>
<reference evidence="1 2" key="1">
    <citation type="submission" date="2010-12" db="EMBL/GenBank/DDBJ databases">
        <authorList>
            <person name="Muzny D."/>
            <person name="Qin X."/>
            <person name="Buhay C."/>
            <person name="Dugan-Rocha S."/>
            <person name="Ding Y."/>
            <person name="Chen G."/>
            <person name="Hawes A."/>
            <person name="Holder M."/>
            <person name="Jhangiani S."/>
            <person name="Johnson A."/>
            <person name="Khan Z."/>
            <person name="Li Z."/>
            <person name="Liu W."/>
            <person name="Liu X."/>
            <person name="Perez L."/>
            <person name="Shen H."/>
            <person name="Wang Q."/>
            <person name="Watt J."/>
            <person name="Xi L."/>
            <person name="Xin Y."/>
            <person name="Zhou J."/>
            <person name="Deng J."/>
            <person name="Jiang H."/>
            <person name="Liu Y."/>
            <person name="Qu J."/>
            <person name="Song X.-Z."/>
            <person name="Zhang L."/>
            <person name="Villasana D."/>
            <person name="Johnson A."/>
            <person name="Liu J."/>
            <person name="Liyanage D."/>
            <person name="Lorensuhewa L."/>
            <person name="Robinson T."/>
            <person name="Song A."/>
            <person name="Song B.-B."/>
            <person name="Dinh H."/>
            <person name="Thornton R."/>
            <person name="Coyle M."/>
            <person name="Francisco L."/>
            <person name="Jackson L."/>
            <person name="Javaid M."/>
            <person name="Korchina V."/>
            <person name="Kovar C."/>
            <person name="Mata R."/>
            <person name="Mathew T."/>
            <person name="Ngo R."/>
            <person name="Nguyen L."/>
            <person name="Nguyen N."/>
            <person name="Okwuonu G."/>
            <person name="Ongeri F."/>
            <person name="Pham C."/>
            <person name="Simmons D."/>
            <person name="Wilczek-Boney K."/>
            <person name="Hale W."/>
            <person name="Jakkamsetti A."/>
            <person name="Pham P."/>
            <person name="Ruth R."/>
            <person name="San Lucas F."/>
            <person name="Warren J."/>
            <person name="Zhang J."/>
            <person name="Zhao Z."/>
            <person name="Zhou C."/>
            <person name="Zhu D."/>
            <person name="Lee S."/>
            <person name="Bess C."/>
            <person name="Blankenburg K."/>
            <person name="Forbes L."/>
            <person name="Fu Q."/>
            <person name="Gubbala S."/>
            <person name="Hirani K."/>
            <person name="Jayaseelan J.C."/>
            <person name="Lara F."/>
            <person name="Munidasa M."/>
            <person name="Palculict T."/>
            <person name="Patil S."/>
            <person name="Pu L.-L."/>
            <person name="Saada N."/>
            <person name="Tang L."/>
            <person name="Weissenberger G."/>
            <person name="Zhu Y."/>
            <person name="Hemphill L."/>
            <person name="Shang Y."/>
            <person name="Youmans B."/>
            <person name="Ayvaz T."/>
            <person name="Ross M."/>
            <person name="Santibanez J."/>
            <person name="Aqrawi P."/>
            <person name="Gross S."/>
            <person name="Joshi V."/>
            <person name="Fowler G."/>
            <person name="Nazareth L."/>
            <person name="Reid J."/>
            <person name="Worley K."/>
            <person name="Petrosino J."/>
            <person name="Highlander S."/>
            <person name="Gibbs R."/>
        </authorList>
    </citation>
    <scope>NUCLEOTIDE SEQUENCE [LARGE SCALE GENOMIC DNA]</scope>
    <source>
        <strain evidence="1 2">DSM 10105</strain>
    </source>
</reference>
<evidence type="ECO:0000313" key="2">
    <source>
        <dbReference type="Proteomes" id="UP000004946"/>
    </source>
</evidence>
<dbReference type="Proteomes" id="UP000004946">
    <property type="component" value="Chromosome"/>
</dbReference>
<protein>
    <submittedName>
        <fullName evidence="1">Uncharacterized protein</fullName>
    </submittedName>
</protein>
<name>E6K1W6_PARDN</name>